<accession>A0A843V4J9</accession>
<dbReference type="PROSITE" id="PS51035">
    <property type="entry name" value="BAG"/>
    <property type="match status" value="1"/>
</dbReference>
<dbReference type="Pfam" id="PF02179">
    <property type="entry name" value="BAG"/>
    <property type="match status" value="1"/>
</dbReference>
<keyword evidence="6" id="KW-1185">Reference proteome</keyword>
<dbReference type="PROSITE" id="PS50096">
    <property type="entry name" value="IQ"/>
    <property type="match status" value="1"/>
</dbReference>
<dbReference type="Gene3D" id="1.20.58.120">
    <property type="entry name" value="BAG domain"/>
    <property type="match status" value="1"/>
</dbReference>
<dbReference type="GO" id="GO:0051087">
    <property type="term" value="F:protein-folding chaperone binding"/>
    <property type="evidence" value="ECO:0007669"/>
    <property type="project" value="InterPro"/>
</dbReference>
<evidence type="ECO:0000256" key="1">
    <source>
        <dbReference type="ARBA" id="ARBA00023186"/>
    </source>
</evidence>
<evidence type="ECO:0000259" key="4">
    <source>
        <dbReference type="PROSITE" id="PS51035"/>
    </source>
</evidence>
<protein>
    <recommendedName>
        <fullName evidence="4">BAG domain-containing protein</fullName>
    </recommendedName>
</protein>
<dbReference type="Proteomes" id="UP000652761">
    <property type="component" value="Unassembled WGS sequence"/>
</dbReference>
<evidence type="ECO:0000256" key="3">
    <source>
        <dbReference type="SAM" id="MobiDB-lite"/>
    </source>
</evidence>
<dbReference type="InterPro" id="IPR003103">
    <property type="entry name" value="BAG_domain"/>
</dbReference>
<dbReference type="AlphaFoldDB" id="A0A843V4J9"/>
<evidence type="ECO:0000256" key="2">
    <source>
        <dbReference type="SAM" id="Coils"/>
    </source>
</evidence>
<gene>
    <name evidence="5" type="ORF">Taro_019109</name>
</gene>
<dbReference type="PANTHER" id="PTHR33322:SF4">
    <property type="entry name" value="BAG DOMAIN CONTAINING PROTEIN, EXPRESSED"/>
    <property type="match status" value="1"/>
</dbReference>
<reference evidence="5" key="1">
    <citation type="submission" date="2017-07" db="EMBL/GenBank/DDBJ databases">
        <title>Taro Niue Genome Assembly and Annotation.</title>
        <authorList>
            <person name="Atibalentja N."/>
            <person name="Keating K."/>
            <person name="Fields C.J."/>
        </authorList>
    </citation>
    <scope>NUCLEOTIDE SEQUENCE</scope>
    <source>
        <strain evidence="5">Niue_2</strain>
        <tissue evidence="5">Leaf</tissue>
    </source>
</reference>
<feature type="compositionally biased region" description="Low complexity" evidence="3">
    <location>
        <begin position="183"/>
        <end position="198"/>
    </location>
</feature>
<feature type="domain" description="BAG" evidence="4">
    <location>
        <begin position="84"/>
        <end position="158"/>
    </location>
</feature>
<keyword evidence="2" id="KW-0175">Coiled coil</keyword>
<evidence type="ECO:0000313" key="6">
    <source>
        <dbReference type="Proteomes" id="UP000652761"/>
    </source>
</evidence>
<dbReference type="InterPro" id="IPR036533">
    <property type="entry name" value="BAG_dom_sf"/>
</dbReference>
<feature type="compositionally biased region" description="Basic residues" evidence="3">
    <location>
        <begin position="247"/>
        <end position="267"/>
    </location>
</feature>
<dbReference type="GO" id="GO:0009506">
    <property type="term" value="C:plasmodesma"/>
    <property type="evidence" value="ECO:0007669"/>
    <property type="project" value="TreeGrafter"/>
</dbReference>
<keyword evidence="1" id="KW-0143">Chaperone</keyword>
<name>A0A843V4J9_COLES</name>
<dbReference type="InterPro" id="IPR040400">
    <property type="entry name" value="BAG5/6/7/8"/>
</dbReference>
<feature type="region of interest" description="Disordered" evidence="3">
    <location>
        <begin position="164"/>
        <end position="267"/>
    </location>
</feature>
<proteinExistence type="predicted"/>
<evidence type="ECO:0000313" key="5">
    <source>
        <dbReference type="EMBL" id="MQL86579.1"/>
    </source>
</evidence>
<comment type="caution">
    <text evidence="5">The sequence shown here is derived from an EMBL/GenBank/DDBJ whole genome shotgun (WGS) entry which is preliminary data.</text>
</comment>
<dbReference type="SMART" id="SM00264">
    <property type="entry name" value="BAG"/>
    <property type="match status" value="1"/>
</dbReference>
<dbReference type="OrthoDB" id="696633at2759"/>
<dbReference type="PANTHER" id="PTHR33322">
    <property type="entry name" value="BAG DOMAIN CONTAINING PROTEIN, EXPRESSED"/>
    <property type="match status" value="1"/>
</dbReference>
<dbReference type="EMBL" id="NMUH01000911">
    <property type="protein sequence ID" value="MQL86579.1"/>
    <property type="molecule type" value="Genomic_DNA"/>
</dbReference>
<sequence>MEDPFYRGFWSSHPAGHRAARPAMAKPSRPTKVVPVPVHFVSSDRTKQLRSVAAAANRATKRITPSAAALAIQRAFRAFLVRKNLRSLRQIEAEVDAIENEAARVGDRLRRDARERLRVSETLMAVLFRLDSVRGVREYRRRVIRKAIALQEAVDAIAGVEEPKEGMGAAGNDVGEPSDGNSPLETPAAQEATPAEIPRSIDSDLQPLEITPERRVAEMKTGTRRRPTRNFQLMTSPRRSLSEKKAKALRRSRRRKSTIFRRKKPRA</sequence>
<organism evidence="5 6">
    <name type="scientific">Colocasia esculenta</name>
    <name type="common">Wild taro</name>
    <name type="synonym">Arum esculentum</name>
    <dbReference type="NCBI Taxonomy" id="4460"/>
    <lineage>
        <taxon>Eukaryota</taxon>
        <taxon>Viridiplantae</taxon>
        <taxon>Streptophyta</taxon>
        <taxon>Embryophyta</taxon>
        <taxon>Tracheophyta</taxon>
        <taxon>Spermatophyta</taxon>
        <taxon>Magnoliopsida</taxon>
        <taxon>Liliopsida</taxon>
        <taxon>Araceae</taxon>
        <taxon>Aroideae</taxon>
        <taxon>Colocasieae</taxon>
        <taxon>Colocasia</taxon>
    </lineage>
</organism>
<feature type="compositionally biased region" description="Polar residues" evidence="3">
    <location>
        <begin position="229"/>
        <end position="239"/>
    </location>
</feature>
<dbReference type="GO" id="GO:0006457">
    <property type="term" value="P:protein folding"/>
    <property type="evidence" value="ECO:0007669"/>
    <property type="project" value="TreeGrafter"/>
</dbReference>
<dbReference type="SUPFAM" id="SSF63491">
    <property type="entry name" value="BAG domain"/>
    <property type="match status" value="1"/>
</dbReference>
<feature type="coiled-coil region" evidence="2">
    <location>
        <begin position="81"/>
        <end position="108"/>
    </location>
</feature>